<keyword evidence="3" id="KW-1185">Reference proteome</keyword>
<evidence type="ECO:0000313" key="2">
    <source>
        <dbReference type="EMBL" id="WWD21477.1"/>
    </source>
</evidence>
<feature type="region of interest" description="Disordered" evidence="1">
    <location>
        <begin position="1"/>
        <end position="58"/>
    </location>
</feature>
<protein>
    <submittedName>
        <fullName evidence="2">Uncharacterized protein</fullName>
    </submittedName>
</protein>
<reference evidence="2" key="2">
    <citation type="submission" date="2024-01" db="EMBL/GenBank/DDBJ databases">
        <title>Comparative genomics of Cryptococcus and Kwoniella reveals pathogenesis evolution and contrasting modes of karyotype evolution via chromosome fusion or intercentromeric recombination.</title>
        <authorList>
            <person name="Coelho M.A."/>
            <person name="David-Palma M."/>
            <person name="Shea T."/>
            <person name="Bowers K."/>
            <person name="McGinley-Smith S."/>
            <person name="Mohammad A.W."/>
            <person name="Gnirke A."/>
            <person name="Yurkov A.M."/>
            <person name="Nowrousian M."/>
            <person name="Sun S."/>
            <person name="Cuomo C.A."/>
            <person name="Heitman J."/>
        </authorList>
    </citation>
    <scope>NUCLEOTIDE SEQUENCE</scope>
    <source>
        <strain evidence="2">CBS 12478</strain>
    </source>
</reference>
<name>A0A5M6BZR0_9TREE</name>
<dbReference type="InterPro" id="IPR036047">
    <property type="entry name" value="F-box-like_dom_sf"/>
</dbReference>
<dbReference type="InterPro" id="IPR001810">
    <property type="entry name" value="F-box_dom"/>
</dbReference>
<organism evidence="2 3">
    <name type="scientific">Kwoniella shandongensis</name>
    <dbReference type="NCBI Taxonomy" id="1734106"/>
    <lineage>
        <taxon>Eukaryota</taxon>
        <taxon>Fungi</taxon>
        <taxon>Dikarya</taxon>
        <taxon>Basidiomycota</taxon>
        <taxon>Agaricomycotina</taxon>
        <taxon>Tremellomycetes</taxon>
        <taxon>Tremellales</taxon>
        <taxon>Cryptococcaceae</taxon>
        <taxon>Kwoniella</taxon>
    </lineage>
</organism>
<dbReference type="SUPFAM" id="SSF81383">
    <property type="entry name" value="F-box domain"/>
    <property type="match status" value="1"/>
</dbReference>
<proteinExistence type="predicted"/>
<dbReference type="Gene3D" id="1.20.1280.50">
    <property type="match status" value="1"/>
</dbReference>
<accession>A0A5M6BZR0</accession>
<dbReference type="GeneID" id="43589287"/>
<evidence type="ECO:0000313" key="3">
    <source>
        <dbReference type="Proteomes" id="UP000322225"/>
    </source>
</evidence>
<dbReference type="AlphaFoldDB" id="A0A5M6BZR0"/>
<dbReference type="RefSeq" id="XP_031860658.1">
    <property type="nucleotide sequence ID" value="XM_032005146.1"/>
</dbReference>
<evidence type="ECO:0000256" key="1">
    <source>
        <dbReference type="SAM" id="MobiDB-lite"/>
    </source>
</evidence>
<dbReference type="KEGG" id="ksn:43589287"/>
<dbReference type="Proteomes" id="UP000322225">
    <property type="component" value="Chromosome 11"/>
</dbReference>
<dbReference type="Pfam" id="PF12937">
    <property type="entry name" value="F-box-like"/>
    <property type="match status" value="1"/>
</dbReference>
<reference evidence="2" key="1">
    <citation type="submission" date="2017-08" db="EMBL/GenBank/DDBJ databases">
        <authorList>
            <person name="Cuomo C."/>
            <person name="Billmyre B."/>
            <person name="Heitman J."/>
        </authorList>
    </citation>
    <scope>NUCLEOTIDE SEQUENCE</scope>
    <source>
        <strain evidence="2">CBS 12478</strain>
    </source>
</reference>
<gene>
    <name evidence="2" type="ORF">CI109_105963</name>
</gene>
<dbReference type="OrthoDB" id="2565023at2759"/>
<feature type="compositionally biased region" description="Basic and acidic residues" evidence="1">
    <location>
        <begin position="34"/>
        <end position="45"/>
    </location>
</feature>
<sequence>MPPKRKRTINRAEDPPLISTPTSTPTSKKKTTKRSKEASSSESPKKQPQSQSSPNVPLQILPPEILTHILSYLSLSIEQGTLANCCLVSKELYNIASPLLWYHLRLSPWKTKTDEKGEEVIDETKEKHGGMHSRQPSYKRLREMVKVLTVHNHHVKWCRCDLTTTLALPNLHTLHLALDPHASYHQWDCDDIPPTCRLLKSLRPKRLVMHNVHTTDPGFFDHRASHLGLGAFVSPATFSEVEELFLLCDAPLARSDDCDWSPRFISMPKLQRICWIYTWTGLRFNVAGAVRSDPHACALAGTIAEHPDVEVFIVNAGGVNGPRSECDEQSMQEEIAWLFAGRIRSQLVRKGYDDEKVQRRMETVNYHSRQAYLDMENWKDVLDEKEVIMWLEEDKGPVVDVKSLSDMKEEN</sequence>
<dbReference type="EMBL" id="CP144061">
    <property type="protein sequence ID" value="WWD21477.1"/>
    <property type="molecule type" value="Genomic_DNA"/>
</dbReference>
<dbReference type="CDD" id="cd22143">
    <property type="entry name" value="F-box_ScMDM30-like"/>
    <property type="match status" value="1"/>
</dbReference>